<feature type="signal peptide" evidence="1">
    <location>
        <begin position="1"/>
        <end position="21"/>
    </location>
</feature>
<protein>
    <submittedName>
        <fullName evidence="4">M28 family peptidase</fullName>
    </submittedName>
</protein>
<accession>A0A9D7S6T3</accession>
<dbReference type="InterPro" id="IPR007484">
    <property type="entry name" value="Peptidase_M28"/>
</dbReference>
<proteinExistence type="predicted"/>
<feature type="chain" id="PRO_5039304595" evidence="1">
    <location>
        <begin position="22"/>
        <end position="402"/>
    </location>
</feature>
<gene>
    <name evidence="4" type="ORF">IPO85_05310</name>
</gene>
<sequence length="402" mass="44321">MNYKSLAKLLFIICFPIIIGAQDVQQIHVDVVYLASDDLEGRSTGSSGEQLAAAYIASRMDALGLKAKGTTGWFQEFSFSSDPHDKTKKDITGRNVLGYLDRKAKKTIIIGAHYDHLGHGDAGSLAANDKSIHNGADDNASGVASLLWLAEQLVMDKKLACNVLFIAFSGEEHGLFGSKAFAEQPTVNMSDWIAMINMDMVGRLNAEHVIAISGTGTAKEWPSILDKVKPEGFTFNYSESGVGPSDHTSFYLKGLPVLHFFTGQHKDYHKPSDDSPLVNYKGIYQVSEIILNVIQRISKDGTLTFQKTKDENNEKAASFKVTLGIMPDYVFSGKGVRIDAVLDDRPAMKSGMKDGDIILKVGDLDIKDIYDYMKSLGMYKKGDKTKVHLLRKDQEMDVEVEF</sequence>
<dbReference type="Pfam" id="PF13180">
    <property type="entry name" value="PDZ_2"/>
    <property type="match status" value="1"/>
</dbReference>
<evidence type="ECO:0000256" key="1">
    <source>
        <dbReference type="SAM" id="SignalP"/>
    </source>
</evidence>
<dbReference type="EMBL" id="JADKFW010000004">
    <property type="protein sequence ID" value="MBK9716925.1"/>
    <property type="molecule type" value="Genomic_DNA"/>
</dbReference>
<dbReference type="PANTHER" id="PTHR12147">
    <property type="entry name" value="METALLOPEPTIDASE M28 FAMILY MEMBER"/>
    <property type="match status" value="1"/>
</dbReference>
<dbReference type="Pfam" id="PF04389">
    <property type="entry name" value="Peptidase_M28"/>
    <property type="match status" value="1"/>
</dbReference>
<comment type="caution">
    <text evidence="4">The sequence shown here is derived from an EMBL/GenBank/DDBJ whole genome shotgun (WGS) entry which is preliminary data.</text>
</comment>
<keyword evidence="1" id="KW-0732">Signal</keyword>
<dbReference type="Proteomes" id="UP000808349">
    <property type="component" value="Unassembled WGS sequence"/>
</dbReference>
<dbReference type="Gene3D" id="3.40.630.10">
    <property type="entry name" value="Zn peptidases"/>
    <property type="match status" value="1"/>
</dbReference>
<reference evidence="4 5" key="1">
    <citation type="submission" date="2020-10" db="EMBL/GenBank/DDBJ databases">
        <title>Connecting structure to function with the recovery of over 1000 high-quality activated sludge metagenome-assembled genomes encoding full-length rRNA genes using long-read sequencing.</title>
        <authorList>
            <person name="Singleton C.M."/>
            <person name="Petriglieri F."/>
            <person name="Kristensen J.M."/>
            <person name="Kirkegaard R.H."/>
            <person name="Michaelsen T.Y."/>
            <person name="Andersen M.H."/>
            <person name="Karst S.M."/>
            <person name="Dueholm M.S."/>
            <person name="Nielsen P.H."/>
            <person name="Albertsen M."/>
        </authorList>
    </citation>
    <scope>NUCLEOTIDE SEQUENCE [LARGE SCALE GENOMIC DNA]</scope>
    <source>
        <strain evidence="4">Ribe_18-Q3-R11-54_BAT3C.373</strain>
    </source>
</reference>
<name>A0A9D7S6T3_9BACT</name>
<dbReference type="AlphaFoldDB" id="A0A9D7S6T3"/>
<organism evidence="4 5">
    <name type="scientific">Candidatus Defluviibacterium haderslevense</name>
    <dbReference type="NCBI Taxonomy" id="2981993"/>
    <lineage>
        <taxon>Bacteria</taxon>
        <taxon>Pseudomonadati</taxon>
        <taxon>Bacteroidota</taxon>
        <taxon>Saprospiria</taxon>
        <taxon>Saprospirales</taxon>
        <taxon>Saprospiraceae</taxon>
        <taxon>Candidatus Defluviibacterium</taxon>
    </lineage>
</organism>
<dbReference type="PANTHER" id="PTHR12147:SF26">
    <property type="entry name" value="PEPTIDASE M28 DOMAIN-CONTAINING PROTEIN"/>
    <property type="match status" value="1"/>
</dbReference>
<evidence type="ECO:0000259" key="2">
    <source>
        <dbReference type="Pfam" id="PF04389"/>
    </source>
</evidence>
<dbReference type="GO" id="GO:0008235">
    <property type="term" value="F:metalloexopeptidase activity"/>
    <property type="evidence" value="ECO:0007669"/>
    <property type="project" value="InterPro"/>
</dbReference>
<feature type="domain" description="Peptidase M28" evidence="2">
    <location>
        <begin position="95"/>
        <end position="293"/>
    </location>
</feature>
<dbReference type="InterPro" id="IPR001478">
    <property type="entry name" value="PDZ"/>
</dbReference>
<dbReference type="GO" id="GO:0006508">
    <property type="term" value="P:proteolysis"/>
    <property type="evidence" value="ECO:0007669"/>
    <property type="project" value="InterPro"/>
</dbReference>
<evidence type="ECO:0000313" key="4">
    <source>
        <dbReference type="EMBL" id="MBK9716925.1"/>
    </source>
</evidence>
<dbReference type="SUPFAM" id="SSF53187">
    <property type="entry name" value="Zn-dependent exopeptidases"/>
    <property type="match status" value="1"/>
</dbReference>
<evidence type="ECO:0000313" key="5">
    <source>
        <dbReference type="Proteomes" id="UP000808349"/>
    </source>
</evidence>
<dbReference type="SUPFAM" id="SSF50156">
    <property type="entry name" value="PDZ domain-like"/>
    <property type="match status" value="1"/>
</dbReference>
<dbReference type="InterPro" id="IPR045175">
    <property type="entry name" value="M28_fam"/>
</dbReference>
<evidence type="ECO:0000259" key="3">
    <source>
        <dbReference type="Pfam" id="PF13180"/>
    </source>
</evidence>
<feature type="domain" description="PDZ" evidence="3">
    <location>
        <begin position="332"/>
        <end position="401"/>
    </location>
</feature>
<dbReference type="Gene3D" id="2.30.42.10">
    <property type="match status" value="1"/>
</dbReference>
<dbReference type="InterPro" id="IPR036034">
    <property type="entry name" value="PDZ_sf"/>
</dbReference>